<keyword evidence="1" id="KW-0472">Membrane</keyword>
<comment type="caution">
    <text evidence="2">The sequence shown here is derived from an EMBL/GenBank/DDBJ whole genome shotgun (WGS) entry which is preliminary data.</text>
</comment>
<evidence type="ECO:0000313" key="3">
    <source>
        <dbReference type="Proteomes" id="UP001597441"/>
    </source>
</evidence>
<keyword evidence="1" id="KW-1133">Transmembrane helix</keyword>
<feature type="transmembrane region" description="Helical" evidence="1">
    <location>
        <begin position="51"/>
        <end position="69"/>
    </location>
</feature>
<dbReference type="Proteomes" id="UP001597441">
    <property type="component" value="Unassembled WGS sequence"/>
</dbReference>
<evidence type="ECO:0000256" key="1">
    <source>
        <dbReference type="SAM" id="Phobius"/>
    </source>
</evidence>
<evidence type="ECO:0000313" key="2">
    <source>
        <dbReference type="EMBL" id="MFD2534942.1"/>
    </source>
</evidence>
<sequence>MKYLITPFKKYFDISTKASIKEFWYFFLFYTFLISPMFGFLRGLYNINDNIALVIRIVLLIPFITIGFRRLNDAKINKWLFLIPFVNLILASSPSKPQ</sequence>
<name>A0ABW5JTZ1_9FLAO</name>
<gene>
    <name evidence="2" type="ORF">ACFSQS_07490</name>
</gene>
<dbReference type="Pfam" id="PF05656">
    <property type="entry name" value="DUF805"/>
    <property type="match status" value="1"/>
</dbReference>
<dbReference type="RefSeq" id="WP_388016469.1">
    <property type="nucleotide sequence ID" value="NZ_JBHUDT010000002.1"/>
</dbReference>
<keyword evidence="3" id="KW-1185">Reference proteome</keyword>
<keyword evidence="1" id="KW-0812">Transmembrane</keyword>
<reference evidence="3" key="1">
    <citation type="journal article" date="2019" name="Int. J. Syst. Evol. Microbiol.">
        <title>The Global Catalogue of Microorganisms (GCM) 10K type strain sequencing project: providing services to taxonomists for standard genome sequencing and annotation.</title>
        <authorList>
            <consortium name="The Broad Institute Genomics Platform"/>
            <consortium name="The Broad Institute Genome Sequencing Center for Infectious Disease"/>
            <person name="Wu L."/>
            <person name="Ma J."/>
        </authorList>
    </citation>
    <scope>NUCLEOTIDE SEQUENCE [LARGE SCALE GENOMIC DNA]</scope>
    <source>
        <strain evidence="3">KCTC 42903</strain>
    </source>
</reference>
<accession>A0ABW5JTZ1</accession>
<feature type="transmembrane region" description="Helical" evidence="1">
    <location>
        <begin position="23"/>
        <end position="45"/>
    </location>
</feature>
<dbReference type="InterPro" id="IPR008523">
    <property type="entry name" value="DUF805"/>
</dbReference>
<organism evidence="2 3">
    <name type="scientific">Gelatiniphilus marinus</name>
    <dbReference type="NCBI Taxonomy" id="1759464"/>
    <lineage>
        <taxon>Bacteria</taxon>
        <taxon>Pseudomonadati</taxon>
        <taxon>Bacteroidota</taxon>
        <taxon>Flavobacteriia</taxon>
        <taxon>Flavobacteriales</taxon>
        <taxon>Flavobacteriaceae</taxon>
        <taxon>Gelatiniphilus</taxon>
    </lineage>
</organism>
<proteinExistence type="predicted"/>
<protein>
    <submittedName>
        <fullName evidence="2">DUF805 domain-containing protein</fullName>
    </submittedName>
</protein>
<dbReference type="EMBL" id="JBHULK010000002">
    <property type="protein sequence ID" value="MFD2534942.1"/>
    <property type="molecule type" value="Genomic_DNA"/>
</dbReference>